<evidence type="ECO:0000313" key="1">
    <source>
        <dbReference type="EMBL" id="KAK4438947.1"/>
    </source>
</evidence>
<evidence type="ECO:0000313" key="2">
    <source>
        <dbReference type="Proteomes" id="UP001293254"/>
    </source>
</evidence>
<proteinExistence type="predicted"/>
<dbReference type="EMBL" id="JACGWO010000001">
    <property type="protein sequence ID" value="KAK4438947.1"/>
    <property type="molecule type" value="Genomic_DNA"/>
</dbReference>
<dbReference type="Proteomes" id="UP001293254">
    <property type="component" value="Unassembled WGS sequence"/>
</dbReference>
<dbReference type="PANTHER" id="PTHR33116:SF86">
    <property type="entry name" value="REVERSE TRANSCRIPTASE DOMAIN-CONTAINING PROTEIN"/>
    <property type="match status" value="1"/>
</dbReference>
<accession>A0AAE2CY65</accession>
<protein>
    <submittedName>
        <fullName evidence="1">Uncharacterized protein</fullName>
    </submittedName>
</protein>
<gene>
    <name evidence="1" type="ORF">Salat_0229300</name>
</gene>
<reference evidence="1" key="2">
    <citation type="journal article" date="2024" name="Plant">
        <title>Genomic evolution and insights into agronomic trait innovations of Sesamum species.</title>
        <authorList>
            <person name="Miao H."/>
            <person name="Wang L."/>
            <person name="Qu L."/>
            <person name="Liu H."/>
            <person name="Sun Y."/>
            <person name="Le M."/>
            <person name="Wang Q."/>
            <person name="Wei S."/>
            <person name="Zheng Y."/>
            <person name="Lin W."/>
            <person name="Duan Y."/>
            <person name="Cao H."/>
            <person name="Xiong S."/>
            <person name="Wang X."/>
            <person name="Wei L."/>
            <person name="Li C."/>
            <person name="Ma Q."/>
            <person name="Ju M."/>
            <person name="Zhao R."/>
            <person name="Li G."/>
            <person name="Mu C."/>
            <person name="Tian Q."/>
            <person name="Mei H."/>
            <person name="Zhang T."/>
            <person name="Gao T."/>
            <person name="Zhang H."/>
        </authorList>
    </citation>
    <scope>NUCLEOTIDE SEQUENCE</scope>
    <source>
        <strain evidence="1">3651</strain>
    </source>
</reference>
<reference evidence="1" key="1">
    <citation type="submission" date="2020-06" db="EMBL/GenBank/DDBJ databases">
        <authorList>
            <person name="Li T."/>
            <person name="Hu X."/>
            <person name="Zhang T."/>
            <person name="Song X."/>
            <person name="Zhang H."/>
            <person name="Dai N."/>
            <person name="Sheng W."/>
            <person name="Hou X."/>
            <person name="Wei L."/>
        </authorList>
    </citation>
    <scope>NUCLEOTIDE SEQUENCE</scope>
    <source>
        <strain evidence="1">3651</strain>
        <tissue evidence="1">Leaf</tissue>
    </source>
</reference>
<keyword evidence="2" id="KW-1185">Reference proteome</keyword>
<dbReference type="PANTHER" id="PTHR33116">
    <property type="entry name" value="REVERSE TRANSCRIPTASE ZINC-BINDING DOMAIN-CONTAINING PROTEIN-RELATED-RELATED"/>
    <property type="match status" value="1"/>
</dbReference>
<dbReference type="AlphaFoldDB" id="A0AAE2CY65"/>
<name>A0AAE2CY65_9LAMI</name>
<comment type="caution">
    <text evidence="1">The sequence shown here is derived from an EMBL/GenBank/DDBJ whole genome shotgun (WGS) entry which is preliminary data.</text>
</comment>
<organism evidence="1 2">
    <name type="scientific">Sesamum alatum</name>
    <dbReference type="NCBI Taxonomy" id="300844"/>
    <lineage>
        <taxon>Eukaryota</taxon>
        <taxon>Viridiplantae</taxon>
        <taxon>Streptophyta</taxon>
        <taxon>Embryophyta</taxon>
        <taxon>Tracheophyta</taxon>
        <taxon>Spermatophyta</taxon>
        <taxon>Magnoliopsida</taxon>
        <taxon>eudicotyledons</taxon>
        <taxon>Gunneridae</taxon>
        <taxon>Pentapetalae</taxon>
        <taxon>asterids</taxon>
        <taxon>lamiids</taxon>
        <taxon>Lamiales</taxon>
        <taxon>Pedaliaceae</taxon>
        <taxon>Sesamum</taxon>
    </lineage>
</organism>
<sequence>MVSGLRIDLQKSTIMLSCNVASNLREELAAILRVSAVPKQTKYLGLPSSVWLKLNNWTTKKLPQARRAVLIKTVVRTISTYVIRCFRILDSFLVELKSMTARFFWHGSLETRTHWVSWSKICRPLTAGDVVRGRYCGRNTFLGPTSSLPNRAMPPFTWRLLSGARDLLAGARMSPQSDWSLRPKMRKLSSKFPWGRPLHSRLSVRRLRQSDLRPLSATATQHQATCALLDDSLQALPSFASRVSDSMLMLEQVNLRFSMRKMEI</sequence>